<evidence type="ECO:0000256" key="11">
    <source>
        <dbReference type="SAM" id="MobiDB-lite"/>
    </source>
</evidence>
<dbReference type="Proteomes" id="UP000258840">
    <property type="component" value="Segment"/>
</dbReference>
<keyword evidence="5" id="KW-1188">Viral release from host cell</keyword>
<evidence type="ECO:0000256" key="1">
    <source>
        <dbReference type="ARBA" id="ARBA00003421"/>
    </source>
</evidence>
<feature type="region of interest" description="Disordered" evidence="11">
    <location>
        <begin position="1"/>
        <end position="35"/>
    </location>
</feature>
<evidence type="ECO:0000256" key="6">
    <source>
        <dbReference type="ARBA" id="ARBA00022844"/>
    </source>
</evidence>
<dbReference type="InterPro" id="IPR020991">
    <property type="entry name" value="Connector_podovirus"/>
</dbReference>
<accession>A0A2Z2U7Y0</accession>
<dbReference type="Pfam" id="PF12236">
    <property type="entry name" value="Head-tail_con"/>
    <property type="match status" value="1"/>
</dbReference>
<evidence type="ECO:0000313" key="12">
    <source>
        <dbReference type="EMBL" id="ATN92971.1"/>
    </source>
</evidence>
<name>A0A2Z2U7Y0_9CAUD</name>
<proteinExistence type="predicted"/>
<gene>
    <name evidence="12" type="ORF">RPSC1_40</name>
</gene>
<evidence type="ECO:0000256" key="5">
    <source>
        <dbReference type="ARBA" id="ARBA00022612"/>
    </source>
</evidence>
<keyword evidence="10" id="KW-1160">Virus entry into host cell</keyword>
<dbReference type="EMBL" id="MF893341">
    <property type="protein sequence ID" value="ATN92971.1"/>
    <property type="molecule type" value="Genomic_DNA"/>
</dbReference>
<keyword evidence="6" id="KW-0946">Virion</keyword>
<protein>
    <submittedName>
        <fullName evidence="12">Putative head to tail joining protein</fullName>
    </submittedName>
</protein>
<evidence type="ECO:0000256" key="3">
    <source>
        <dbReference type="ARBA" id="ARBA00022470"/>
    </source>
</evidence>
<sequence>MATPGDRSGLDEEGAKATYTRLVNDRGPYTTRAEKNAQYTIPSLFPKESDDGSTDYATPFQSVGARGLNNLAAKITLSLLPVGQPFFRLNMGEFDLKEQGDPTLATQAQLGLSMIERICMAYAESAQIRPMTSEMAKQLLVAGNALVYWPPDMPTCRMYKLLNYVCERDATSNVLQLIAKDLIAYSALPEEIRNVLPDGDYKPNTAVELYTHVYRDSESDDWLEYQEVEGEVISGTENTYPADASPWIPVRLYKQDGENYGRSFVEEYIGDLVSLEKLSASIVQFATIASKILFMVQPNSSTSVRRLAKAQSGDFIPGKKGDIEVFQLEKFADFATTKQVADAIEQRLAFAFLLNSAVQRSGDRVTAEEIRYVSNELEATLGGVYSVLSSEFQLPTVKRLLIELQATSKIPQLPPGALKPSVITGIDAIGRGQDASKLQQFQLLVSAFLEKVSDRVDFDNLLLRAADASGLDPAGLILSDEQMQTKLSQQAAQQGTMQAAAAAGNTAGAQIGAAGADPEAMAEAMA</sequence>
<dbReference type="GO" id="GO:0099002">
    <property type="term" value="P:symbiont genome ejection through host cell envelope, short tail mechanism"/>
    <property type="evidence" value="ECO:0007669"/>
    <property type="project" value="UniProtKB-KW"/>
</dbReference>
<keyword evidence="7" id="KW-0118">Viral capsid assembly</keyword>
<evidence type="ECO:0000256" key="10">
    <source>
        <dbReference type="ARBA" id="ARBA00023296"/>
    </source>
</evidence>
<organism evidence="12 13">
    <name type="scientific">Ralstonia phage RPSC1</name>
    <dbReference type="NCBI Taxonomy" id="2041351"/>
    <lineage>
        <taxon>Viruses</taxon>
        <taxon>Duplodnaviria</taxon>
        <taxon>Heunggongvirae</taxon>
        <taxon>Uroviricota</taxon>
        <taxon>Caudoviricetes</taxon>
        <taxon>Autographivirales</taxon>
        <taxon>Autotranscriptaviridae</taxon>
        <taxon>Stompelvirus</taxon>
        <taxon>Stompelvirus RPSC1</taxon>
    </lineage>
</organism>
<comment type="subcellular location">
    <subcellularLocation>
        <location evidence="2">Virion</location>
    </subcellularLocation>
</comment>
<evidence type="ECO:0000256" key="4">
    <source>
        <dbReference type="ARBA" id="ARBA00022595"/>
    </source>
</evidence>
<evidence type="ECO:0000256" key="7">
    <source>
        <dbReference type="ARBA" id="ARBA00022950"/>
    </source>
</evidence>
<keyword evidence="13" id="KW-1185">Reference proteome</keyword>
<keyword evidence="8" id="KW-1171">Viral genome ejection through host cell envelope</keyword>
<keyword evidence="3" id="KW-1244">Viral short tail ejection system</keyword>
<evidence type="ECO:0000256" key="8">
    <source>
        <dbReference type="ARBA" id="ARBA00023009"/>
    </source>
</evidence>
<keyword evidence="9" id="KW-0231">Viral genome packaging</keyword>
<evidence type="ECO:0000256" key="2">
    <source>
        <dbReference type="ARBA" id="ARBA00004328"/>
    </source>
</evidence>
<evidence type="ECO:0000313" key="13">
    <source>
        <dbReference type="Proteomes" id="UP000258840"/>
    </source>
</evidence>
<reference evidence="12 13" key="1">
    <citation type="journal article" date="2018" name="Arch. Virol.">
        <title>Genomic characterization of the novel Ralstonia phage RPSC1.</title>
        <authorList>
            <person name="Liao M."/>
        </authorList>
    </citation>
    <scope>NUCLEOTIDE SEQUENCE [LARGE SCALE GENOMIC DNA]</scope>
</reference>
<evidence type="ECO:0000256" key="9">
    <source>
        <dbReference type="ARBA" id="ARBA00023219"/>
    </source>
</evidence>
<comment type="function">
    <text evidence="1">Forms the portal vertex of the capsid. This portal plays critical roles in head assembly, genome packaging, neck/tail attachment, and genome ejection. The portal protein multimerizes as a single ring-shaped homododecamer arranged around a central channel.</text>
</comment>
<dbReference type="GO" id="GO:0044423">
    <property type="term" value="C:virion component"/>
    <property type="evidence" value="ECO:0007669"/>
    <property type="project" value="UniProtKB-KW"/>
</dbReference>
<keyword evidence="4" id="KW-1162">Viral penetration into host cytoplasm</keyword>